<dbReference type="InterPro" id="IPR014284">
    <property type="entry name" value="RNA_pol_sigma-70_dom"/>
</dbReference>
<dbReference type="SUPFAM" id="SSF88946">
    <property type="entry name" value="Sigma2 domain of RNA polymerase sigma factors"/>
    <property type="match status" value="1"/>
</dbReference>
<dbReference type="PANTHER" id="PTHR43133">
    <property type="entry name" value="RNA POLYMERASE ECF-TYPE SIGMA FACTO"/>
    <property type="match status" value="1"/>
</dbReference>
<organism evidence="8 9">
    <name type="scientific">Paenibacillus baimaensis</name>
    <dbReference type="NCBI Taxonomy" id="2982185"/>
    <lineage>
        <taxon>Bacteria</taxon>
        <taxon>Bacillati</taxon>
        <taxon>Bacillota</taxon>
        <taxon>Bacilli</taxon>
        <taxon>Bacillales</taxon>
        <taxon>Paenibacillaceae</taxon>
        <taxon>Paenibacillus</taxon>
    </lineage>
</organism>
<evidence type="ECO:0000313" key="8">
    <source>
        <dbReference type="EMBL" id="MCU6793015.1"/>
    </source>
</evidence>
<evidence type="ECO:0000259" key="6">
    <source>
        <dbReference type="Pfam" id="PF04542"/>
    </source>
</evidence>
<dbReference type="InterPro" id="IPR036388">
    <property type="entry name" value="WH-like_DNA-bd_sf"/>
</dbReference>
<sequence>MYLRKYASIVMERRGRTITEETRWIERIVAGDHEAFRLLMDKYNTYLFHVVYSVLRSTADAEDVTQEVLLKIYASLPRYEHKGLKTWMTRIAVNKAIDYKRSLERKREQLTDQLEELIPNEANETTVEDEVLHTQLQQRVRDYLHEMPDNYRQVVVAFYIEDKSYQEIATEQGIALKTVESKLYRAKQWIRKHWKEDELI</sequence>
<keyword evidence="5" id="KW-0175">Coiled coil</keyword>
<gene>
    <name evidence="8" type="ORF">OB236_12885</name>
</gene>
<comment type="caution">
    <text evidence="8">The sequence shown here is derived from an EMBL/GenBank/DDBJ whole genome shotgun (WGS) entry which is preliminary data.</text>
</comment>
<keyword evidence="3" id="KW-0731">Sigma factor</keyword>
<keyword evidence="4" id="KW-0804">Transcription</keyword>
<protein>
    <submittedName>
        <fullName evidence="8">Sigma-70 family RNA polymerase sigma factor</fullName>
    </submittedName>
</protein>
<dbReference type="Gene3D" id="1.10.1740.10">
    <property type="match status" value="1"/>
</dbReference>
<dbReference type="InterPro" id="IPR007627">
    <property type="entry name" value="RNA_pol_sigma70_r2"/>
</dbReference>
<evidence type="ECO:0000259" key="7">
    <source>
        <dbReference type="Pfam" id="PF08281"/>
    </source>
</evidence>
<dbReference type="Proteomes" id="UP001652445">
    <property type="component" value="Unassembled WGS sequence"/>
</dbReference>
<feature type="domain" description="RNA polymerase sigma factor 70 region 4 type 2" evidence="7">
    <location>
        <begin position="138"/>
        <end position="189"/>
    </location>
</feature>
<dbReference type="Pfam" id="PF08281">
    <property type="entry name" value="Sigma70_r4_2"/>
    <property type="match status" value="1"/>
</dbReference>
<dbReference type="InterPro" id="IPR013325">
    <property type="entry name" value="RNA_pol_sigma_r2"/>
</dbReference>
<keyword evidence="9" id="KW-1185">Reference proteome</keyword>
<evidence type="ECO:0000256" key="5">
    <source>
        <dbReference type="SAM" id="Coils"/>
    </source>
</evidence>
<dbReference type="RefSeq" id="WP_262684331.1">
    <property type="nucleotide sequence ID" value="NZ_JAOQIO010000036.1"/>
</dbReference>
<reference evidence="8 9" key="1">
    <citation type="submission" date="2022-09" db="EMBL/GenBank/DDBJ databases">
        <authorList>
            <person name="Han X.L."/>
            <person name="Wang Q."/>
            <person name="Lu T."/>
        </authorList>
    </citation>
    <scope>NUCLEOTIDE SEQUENCE [LARGE SCALE GENOMIC DNA]</scope>
    <source>
        <strain evidence="8 9">WQ 127069</strain>
    </source>
</reference>
<dbReference type="SUPFAM" id="SSF88659">
    <property type="entry name" value="Sigma3 and sigma4 domains of RNA polymerase sigma factors"/>
    <property type="match status" value="1"/>
</dbReference>
<dbReference type="InterPro" id="IPR039425">
    <property type="entry name" value="RNA_pol_sigma-70-like"/>
</dbReference>
<feature type="coiled-coil region" evidence="5">
    <location>
        <begin position="93"/>
        <end position="120"/>
    </location>
</feature>
<proteinExistence type="inferred from homology"/>
<evidence type="ECO:0000256" key="3">
    <source>
        <dbReference type="ARBA" id="ARBA00023082"/>
    </source>
</evidence>
<accession>A0ABT2UEH9</accession>
<evidence type="ECO:0000256" key="4">
    <source>
        <dbReference type="ARBA" id="ARBA00023163"/>
    </source>
</evidence>
<name>A0ABT2UEH9_9BACL</name>
<dbReference type="NCBIfam" id="TIGR02937">
    <property type="entry name" value="sigma70-ECF"/>
    <property type="match status" value="1"/>
</dbReference>
<dbReference type="CDD" id="cd06171">
    <property type="entry name" value="Sigma70_r4"/>
    <property type="match status" value="1"/>
</dbReference>
<dbReference type="InterPro" id="IPR013324">
    <property type="entry name" value="RNA_pol_sigma_r3/r4-like"/>
</dbReference>
<evidence type="ECO:0000256" key="2">
    <source>
        <dbReference type="ARBA" id="ARBA00023015"/>
    </source>
</evidence>
<dbReference type="Gene3D" id="1.10.10.10">
    <property type="entry name" value="Winged helix-like DNA-binding domain superfamily/Winged helix DNA-binding domain"/>
    <property type="match status" value="1"/>
</dbReference>
<feature type="domain" description="RNA polymerase sigma-70 region 2" evidence="6">
    <location>
        <begin position="40"/>
        <end position="105"/>
    </location>
</feature>
<dbReference type="EMBL" id="JAOQIO010000036">
    <property type="protein sequence ID" value="MCU6793015.1"/>
    <property type="molecule type" value="Genomic_DNA"/>
</dbReference>
<evidence type="ECO:0000256" key="1">
    <source>
        <dbReference type="ARBA" id="ARBA00010641"/>
    </source>
</evidence>
<evidence type="ECO:0000313" key="9">
    <source>
        <dbReference type="Proteomes" id="UP001652445"/>
    </source>
</evidence>
<keyword evidence="2" id="KW-0805">Transcription regulation</keyword>
<comment type="similarity">
    <text evidence="1">Belongs to the sigma-70 factor family. ECF subfamily.</text>
</comment>
<dbReference type="InterPro" id="IPR013249">
    <property type="entry name" value="RNA_pol_sigma70_r4_t2"/>
</dbReference>
<dbReference type="PANTHER" id="PTHR43133:SF60">
    <property type="entry name" value="RNA POLYMERASE SIGMA FACTOR SIGV"/>
    <property type="match status" value="1"/>
</dbReference>
<dbReference type="Pfam" id="PF04542">
    <property type="entry name" value="Sigma70_r2"/>
    <property type="match status" value="1"/>
</dbReference>